<keyword evidence="3" id="KW-0238">DNA-binding</keyword>
<comment type="similarity">
    <text evidence="1">Belongs to the LysR transcriptional regulatory family.</text>
</comment>
<dbReference type="InterPro" id="IPR000847">
    <property type="entry name" value="LysR_HTH_N"/>
</dbReference>
<evidence type="ECO:0000256" key="2">
    <source>
        <dbReference type="ARBA" id="ARBA00023015"/>
    </source>
</evidence>
<dbReference type="GO" id="GO:0003700">
    <property type="term" value="F:DNA-binding transcription factor activity"/>
    <property type="evidence" value="ECO:0007669"/>
    <property type="project" value="InterPro"/>
</dbReference>
<comment type="caution">
    <text evidence="6">The sequence shown here is derived from an EMBL/GenBank/DDBJ whole genome shotgun (WGS) entry which is preliminary data.</text>
</comment>
<dbReference type="GO" id="GO:0000976">
    <property type="term" value="F:transcription cis-regulatory region binding"/>
    <property type="evidence" value="ECO:0007669"/>
    <property type="project" value="TreeGrafter"/>
</dbReference>
<dbReference type="PANTHER" id="PTHR30126">
    <property type="entry name" value="HTH-TYPE TRANSCRIPTIONAL REGULATOR"/>
    <property type="match status" value="1"/>
</dbReference>
<keyword evidence="2" id="KW-0805">Transcription regulation</keyword>
<evidence type="ECO:0000313" key="6">
    <source>
        <dbReference type="EMBL" id="MCC0179443.1"/>
    </source>
</evidence>
<evidence type="ECO:0000256" key="4">
    <source>
        <dbReference type="ARBA" id="ARBA00023163"/>
    </source>
</evidence>
<organism evidence="6 7">
    <name type="scientific">Waterburya agarophytonicola KI4</name>
    <dbReference type="NCBI Taxonomy" id="2874699"/>
    <lineage>
        <taxon>Bacteria</taxon>
        <taxon>Bacillati</taxon>
        <taxon>Cyanobacteriota</taxon>
        <taxon>Cyanophyceae</taxon>
        <taxon>Pleurocapsales</taxon>
        <taxon>Hyellaceae</taxon>
        <taxon>Waterburya</taxon>
        <taxon>Waterburya agarophytonicola</taxon>
    </lineage>
</organism>
<dbReference type="SUPFAM" id="SSF46785">
    <property type="entry name" value="Winged helix' DNA-binding domain"/>
    <property type="match status" value="1"/>
</dbReference>
<dbReference type="SUPFAM" id="SSF53850">
    <property type="entry name" value="Periplasmic binding protein-like II"/>
    <property type="match status" value="1"/>
</dbReference>
<dbReference type="Pfam" id="PF00126">
    <property type="entry name" value="HTH_1"/>
    <property type="match status" value="1"/>
</dbReference>
<protein>
    <submittedName>
        <fullName evidence="6">LysR family transcriptional regulator</fullName>
    </submittedName>
</protein>
<dbReference type="AlphaFoldDB" id="A0A964FLL0"/>
<dbReference type="InterPro" id="IPR036390">
    <property type="entry name" value="WH_DNA-bd_sf"/>
</dbReference>
<dbReference type="Gene3D" id="1.10.10.10">
    <property type="entry name" value="Winged helix-like DNA-binding domain superfamily/Winged helix DNA-binding domain"/>
    <property type="match status" value="1"/>
</dbReference>
<feature type="domain" description="HTH lysR-type" evidence="5">
    <location>
        <begin position="1"/>
        <end position="58"/>
    </location>
</feature>
<keyword evidence="4" id="KW-0804">Transcription</keyword>
<dbReference type="InterPro" id="IPR005119">
    <property type="entry name" value="LysR_subst-bd"/>
</dbReference>
<dbReference type="PRINTS" id="PR00039">
    <property type="entry name" value="HTHLYSR"/>
</dbReference>
<dbReference type="Gene3D" id="3.40.190.290">
    <property type="match status" value="1"/>
</dbReference>
<evidence type="ECO:0000256" key="3">
    <source>
        <dbReference type="ARBA" id="ARBA00023125"/>
    </source>
</evidence>
<keyword evidence="7" id="KW-1185">Reference proteome</keyword>
<evidence type="ECO:0000259" key="5">
    <source>
        <dbReference type="PROSITE" id="PS50931"/>
    </source>
</evidence>
<dbReference type="FunFam" id="1.10.10.10:FF:000001">
    <property type="entry name" value="LysR family transcriptional regulator"/>
    <property type="match status" value="1"/>
</dbReference>
<dbReference type="EMBL" id="JADWDC010000084">
    <property type="protein sequence ID" value="MCC0179443.1"/>
    <property type="molecule type" value="Genomic_DNA"/>
</dbReference>
<proteinExistence type="inferred from homology"/>
<dbReference type="Proteomes" id="UP000729733">
    <property type="component" value="Unassembled WGS sequence"/>
</dbReference>
<gene>
    <name evidence="6" type="ORF">I4641_20995</name>
</gene>
<dbReference type="PROSITE" id="PS50931">
    <property type="entry name" value="HTH_LYSR"/>
    <property type="match status" value="1"/>
</dbReference>
<dbReference type="Pfam" id="PF03466">
    <property type="entry name" value="LysR_substrate"/>
    <property type="match status" value="1"/>
</dbReference>
<dbReference type="CDD" id="cd05466">
    <property type="entry name" value="PBP2_LTTR_substrate"/>
    <property type="match status" value="1"/>
</dbReference>
<accession>A0A964FLL0</accession>
<reference evidence="6" key="1">
    <citation type="journal article" date="2021" name="Antonie Van Leeuwenhoek">
        <title>Draft genome and description of Waterburya agarophytonicola gen. nov. sp. nov. (Pleurocapsales, Cyanobacteria): a seaweed symbiont.</title>
        <authorList>
            <person name="Bonthond G."/>
            <person name="Shalygin S."/>
            <person name="Bayer T."/>
            <person name="Weinberger F."/>
        </authorList>
    </citation>
    <scope>NUCLEOTIDE SEQUENCE</scope>
    <source>
        <strain evidence="6">KI4</strain>
    </source>
</reference>
<evidence type="ECO:0000256" key="1">
    <source>
        <dbReference type="ARBA" id="ARBA00009437"/>
    </source>
</evidence>
<dbReference type="RefSeq" id="WP_229642542.1">
    <property type="nucleotide sequence ID" value="NZ_JADWDC010000084.1"/>
</dbReference>
<evidence type="ECO:0000313" key="7">
    <source>
        <dbReference type="Proteomes" id="UP000729733"/>
    </source>
</evidence>
<sequence length="332" mass="38102">MEIYQLKVFLAVARCLNFTEAAESLNLTQPAVSAKIKSLESDLKTSLFDRLGRQIQLTEVGQFLVKEAKKLVELEAKIADKVEKFKQSKFNQIGIGCSLEIAQDWLPKIIYQYRQKHPEIETTLAVFDDLKLLEKAIKDNNIDLGFSEIISEFNPELERRKIASVKYGLIVASNFSLTKRNWQTLRDIKQKPLILLSDRFASHQIFVSRLAELGLKLTDFDQIETVDTIALMRTYLTQGNYIGFASDLEFQAELDSGILRAIDLQEFALPANIYLSLSHETAKAIINDRKIRPDWLTSHITQLQTIPDLQNLQEIELDRWVQPEFLQTAQQN</sequence>
<name>A0A964FLL0_9CYAN</name>
<dbReference type="PANTHER" id="PTHR30126:SF91">
    <property type="entry name" value="LYSR FAMILY TRANSCRIPTIONAL REGULATOR"/>
    <property type="match status" value="1"/>
</dbReference>
<dbReference type="InterPro" id="IPR036388">
    <property type="entry name" value="WH-like_DNA-bd_sf"/>
</dbReference>